<dbReference type="AlphaFoldDB" id="A0A7X1KVJ4"/>
<dbReference type="InterPro" id="IPR031571">
    <property type="entry name" value="RcpC_dom"/>
</dbReference>
<dbReference type="EMBL" id="JACMYG010000001">
    <property type="protein sequence ID" value="MBC2688252.1"/>
    <property type="molecule type" value="Genomic_DNA"/>
</dbReference>
<comment type="caution">
    <text evidence="2">The sequence shown here is derived from an EMBL/GenBank/DDBJ whole genome shotgun (WGS) entry which is preliminary data.</text>
</comment>
<gene>
    <name evidence="2" type="primary">cpaB</name>
    <name evidence="2" type="ORF">H7995_00405</name>
</gene>
<dbReference type="Gene3D" id="3.90.1210.10">
    <property type="entry name" value="Antifreeze-like/N-acetylneuraminic acid synthase C-terminal domain"/>
    <property type="match status" value="1"/>
</dbReference>
<dbReference type="InterPro" id="IPR013974">
    <property type="entry name" value="SAF"/>
</dbReference>
<name>A0A7X1KVJ4_9PSED</name>
<dbReference type="NCBIfam" id="TIGR03177">
    <property type="entry name" value="pilus_cpaB"/>
    <property type="match status" value="1"/>
</dbReference>
<evidence type="ECO:0000313" key="2">
    <source>
        <dbReference type="EMBL" id="MBC2688252.1"/>
    </source>
</evidence>
<feature type="domain" description="SAF" evidence="1">
    <location>
        <begin position="63"/>
        <end position="123"/>
    </location>
</feature>
<evidence type="ECO:0000259" key="1">
    <source>
        <dbReference type="SMART" id="SM00858"/>
    </source>
</evidence>
<dbReference type="Proteomes" id="UP000526003">
    <property type="component" value="Unassembled WGS sequence"/>
</dbReference>
<dbReference type="Pfam" id="PF08666">
    <property type="entry name" value="SAF"/>
    <property type="match status" value="1"/>
</dbReference>
<dbReference type="RefSeq" id="WP_166590921.1">
    <property type="nucleotide sequence ID" value="NZ_CP130043.1"/>
</dbReference>
<protein>
    <submittedName>
        <fullName evidence="2">Flp pilus assembly protein CpaB</fullName>
    </submittedName>
</protein>
<dbReference type="CDD" id="cd11614">
    <property type="entry name" value="SAF_CpaB_FlgA_like"/>
    <property type="match status" value="1"/>
</dbReference>
<dbReference type="SMART" id="SM00858">
    <property type="entry name" value="SAF"/>
    <property type="match status" value="1"/>
</dbReference>
<reference evidence="2 3" key="1">
    <citation type="submission" date="2020-08" db="EMBL/GenBank/DDBJ databases">
        <title>Pseudomonas sp. nov.</title>
        <authorList>
            <person name="Gieschler S."/>
            <person name="Fiedler G."/>
            <person name="Brinks E."/>
            <person name="Boehnlein C."/>
            <person name="Franz C.M.A.P."/>
            <person name="Kabisch J."/>
        </authorList>
    </citation>
    <scope>NUCLEOTIDE SEQUENCE [LARGE SCALE GENOMIC DNA]</scope>
    <source>
        <strain evidence="2 3">MBT-1</strain>
    </source>
</reference>
<accession>A0A7X1KVJ4</accession>
<dbReference type="Pfam" id="PF16976">
    <property type="entry name" value="RcpC"/>
    <property type="match status" value="1"/>
</dbReference>
<proteinExistence type="predicted"/>
<dbReference type="InterPro" id="IPR017592">
    <property type="entry name" value="Pilus_assmbl_Flp-typ_CpaB"/>
</dbReference>
<organism evidence="2 3">
    <name type="scientific">Pseudomonas kielensis</name>
    <dbReference type="NCBI Taxonomy" id="2762577"/>
    <lineage>
        <taxon>Bacteria</taxon>
        <taxon>Pseudomonadati</taxon>
        <taxon>Pseudomonadota</taxon>
        <taxon>Gammaproteobacteria</taxon>
        <taxon>Pseudomonadales</taxon>
        <taxon>Pseudomonadaceae</taxon>
        <taxon>Pseudomonas</taxon>
    </lineage>
</organism>
<evidence type="ECO:0000313" key="3">
    <source>
        <dbReference type="Proteomes" id="UP000526003"/>
    </source>
</evidence>
<keyword evidence="3" id="KW-1185">Reference proteome</keyword>
<sequence>MNSRITMGLAGLLLVAAIIVGYWGLVLSRQSSPAAPPVSPAVVLATPSVMEHSVAQAQEQTRQPVVVLVRDVPPFTALTAADLALEQLRSAPAGSLNSLDQAIGRTPWRPLSAGTWLSQESFEAGGPLARMIHPDERALAVAVDEVVGAGGQLLPGDYVDVLLYLRQDQSNAQQSAQIVVPAMRVLGVGEQFGLTNDGKPATPAASPEEKLKQDQRRLAARTIVLAVPEQLLSRLMLATQAGTLRLAVRSNEEQRLAKYWAGEPDSAANLQTSNRQLFQFNQLALGEAPVNLPASSKQTTMPRRAIEVIRGNQVTQQTP</sequence>